<name>A0AAU7ZPI9_9BACT</name>
<dbReference type="NCBIfam" id="TIGR02595">
    <property type="entry name" value="PEP_CTERM"/>
    <property type="match status" value="1"/>
</dbReference>
<dbReference type="Pfam" id="PF07589">
    <property type="entry name" value="PEP-CTERM"/>
    <property type="match status" value="1"/>
</dbReference>
<evidence type="ECO:0000256" key="1">
    <source>
        <dbReference type="SAM" id="SignalP"/>
    </source>
</evidence>
<organism evidence="3">
    <name type="scientific">Tunturiibacter psychrotolerans</name>
    <dbReference type="NCBI Taxonomy" id="3069686"/>
    <lineage>
        <taxon>Bacteria</taxon>
        <taxon>Pseudomonadati</taxon>
        <taxon>Acidobacteriota</taxon>
        <taxon>Terriglobia</taxon>
        <taxon>Terriglobales</taxon>
        <taxon>Acidobacteriaceae</taxon>
        <taxon>Tunturiibacter</taxon>
    </lineage>
</organism>
<accession>A0AAU7ZPI9</accession>
<protein>
    <submittedName>
        <fullName evidence="3">PEP-CTERM sorting domain-containing protein</fullName>
    </submittedName>
</protein>
<dbReference type="RefSeq" id="WP_353063696.1">
    <property type="nucleotide sequence ID" value="NZ_CP132942.1"/>
</dbReference>
<gene>
    <name evidence="3" type="ORF">RBB77_20925</name>
</gene>
<feature type="domain" description="Ice-binding protein C-terminal" evidence="2">
    <location>
        <begin position="219"/>
        <end position="240"/>
    </location>
</feature>
<sequence length="250" mass="26213">MITTKRSLQALFCLGFTLLVSISCKADIISATSSRLNVAQVGPVTNGLVNFTNWNPGGCGGVSPCIVGASIIPITLFEDVSTSSITFTYGSDFDFDYASTGPGDRLILRYLLPPQGLDLNLGITGASLYLTGPPQGIPDIGIPPSSGLSSCPSDNPNTGNYCYSFDQDLTGSSGSNFANVSLPYKTAGLDEVDIYLAVQDLNPNGGTFTITQDAVNIAPEPSSFILLGSGFVGVAGLMRRRVKHLRANNQ</sequence>
<dbReference type="AlphaFoldDB" id="A0AAU7ZPI9"/>
<keyword evidence="1" id="KW-0732">Signal</keyword>
<dbReference type="InterPro" id="IPR013424">
    <property type="entry name" value="Ice-binding_C"/>
</dbReference>
<evidence type="ECO:0000259" key="2">
    <source>
        <dbReference type="Pfam" id="PF07589"/>
    </source>
</evidence>
<feature type="signal peptide" evidence="1">
    <location>
        <begin position="1"/>
        <end position="26"/>
    </location>
</feature>
<reference evidence="3" key="1">
    <citation type="submission" date="2023-08" db="EMBL/GenBank/DDBJ databases">
        <authorList>
            <person name="Messyasz A."/>
            <person name="Mannisto M.K."/>
            <person name="Kerkhof L.J."/>
            <person name="Haggblom M."/>
        </authorList>
    </citation>
    <scope>NUCLEOTIDE SEQUENCE</scope>
    <source>
        <strain evidence="3">X5P6</strain>
    </source>
</reference>
<reference evidence="3" key="2">
    <citation type="journal article" date="2024" name="Environ. Microbiol.">
        <title>Genome analysis and description of Tunturibacter gen. nov. expands the diversity of Terriglobia in tundra soils.</title>
        <authorList>
            <person name="Messyasz A."/>
            <person name="Mannisto M.K."/>
            <person name="Kerkhof L.J."/>
            <person name="Haggblom M.M."/>
        </authorList>
    </citation>
    <scope>NUCLEOTIDE SEQUENCE</scope>
    <source>
        <strain evidence="3">X5P6</strain>
    </source>
</reference>
<proteinExistence type="predicted"/>
<feature type="chain" id="PRO_5043594007" evidence="1">
    <location>
        <begin position="27"/>
        <end position="250"/>
    </location>
</feature>
<dbReference type="KEGG" id="tpsc:RBB77_20925"/>
<evidence type="ECO:0000313" key="3">
    <source>
        <dbReference type="EMBL" id="XCB32858.1"/>
    </source>
</evidence>
<dbReference type="PROSITE" id="PS51257">
    <property type="entry name" value="PROKAR_LIPOPROTEIN"/>
    <property type="match status" value="1"/>
</dbReference>
<dbReference type="EMBL" id="CP132942">
    <property type="protein sequence ID" value="XCB32858.1"/>
    <property type="molecule type" value="Genomic_DNA"/>
</dbReference>